<feature type="transmembrane region" description="Helical" evidence="8">
    <location>
        <begin position="133"/>
        <end position="151"/>
    </location>
</feature>
<feature type="compositionally biased region" description="Basic and acidic residues" evidence="9">
    <location>
        <begin position="285"/>
        <end position="301"/>
    </location>
</feature>
<organism evidence="10">
    <name type="scientific">Magallana gigas</name>
    <name type="common">Pacific oyster</name>
    <name type="synonym">Crassostrea gigas</name>
    <dbReference type="NCBI Taxonomy" id="29159"/>
    <lineage>
        <taxon>Eukaryota</taxon>
        <taxon>Metazoa</taxon>
        <taxon>Spiralia</taxon>
        <taxon>Lophotrochozoa</taxon>
        <taxon>Mollusca</taxon>
        <taxon>Bivalvia</taxon>
        <taxon>Autobranchia</taxon>
        <taxon>Pteriomorphia</taxon>
        <taxon>Ostreida</taxon>
        <taxon>Ostreoidea</taxon>
        <taxon>Ostreidae</taxon>
        <taxon>Magallana</taxon>
    </lineage>
</organism>
<dbReference type="FunCoup" id="K1PYM3">
    <property type="interactions" value="658"/>
</dbReference>
<feature type="transmembrane region" description="Helical" evidence="8">
    <location>
        <begin position="46"/>
        <end position="66"/>
    </location>
</feature>
<dbReference type="EMBL" id="JH818717">
    <property type="protein sequence ID" value="EKC21620.1"/>
    <property type="molecule type" value="Genomic_DNA"/>
</dbReference>
<keyword evidence="4 8" id="KW-0592">Phosphate transport</keyword>
<gene>
    <name evidence="10" type="ORF">CGI_10003607</name>
</gene>
<sequence length="581" mass="62741">MASIPDEYLWMVIVGFIIAFILSFAIGANDVANSFGTSVGAKVLTLRQACILGSIFELLGALLIGYRVSDTIRKGIIDVELYNGTESTLMVGNVAALTVKRVDNTVLGFLLSCKLAHNCVGERVQLPVSTTHSIVGATVGFALVAHGVKGINWMKMGFIVGSWFISPVLSGLISVLVFLAIKILVLNQEKPLEPGLKLLPLFYALTAAINLFSVFYKGSALLHFDRIPLYGVFIITFGAAIIVGIVVRIAFVPWYRKKIQKYLEECKVEDTEKGKDVETSLDNDDVSRRQLIDDENKENLGKNELEVTPSGKKFPMGASIALLNENLLTPPLLNGNILKEIDLGTPQTKIPSNFSTPESDTSCHSSQPLLCSNNSIKDESVKEKSNPGESIESIVDVKVEDDLETGRNTVRDKPETVKLFSFLQVLTAVFGSFAHGGNDVSNSIGPLVALWIIGSEGSAAQKTQTPIWILLYGGAGIIIGLWVWGRRVIKTLGEDLAKTTPSSGFCIEVGSALTVLLASNVGIPISTTHCKVGSVVSVGRVRSKQNVDWKLFRNIILAWVGTVPIAGAISALAMYLLMFAV</sequence>
<evidence type="ECO:0000256" key="6">
    <source>
        <dbReference type="ARBA" id="ARBA00022989"/>
    </source>
</evidence>
<keyword evidence="5 8" id="KW-0812">Transmembrane</keyword>
<evidence type="ECO:0000256" key="9">
    <source>
        <dbReference type="SAM" id="MobiDB-lite"/>
    </source>
</evidence>
<comment type="similarity">
    <text evidence="2 8">Belongs to the inorganic phosphate transporter (PiT) (TC 2.A.20) family.</text>
</comment>
<feature type="transmembrane region" description="Helical" evidence="8">
    <location>
        <begin position="228"/>
        <end position="251"/>
    </location>
</feature>
<evidence type="ECO:0000256" key="8">
    <source>
        <dbReference type="RuleBase" id="RU363058"/>
    </source>
</evidence>
<feature type="transmembrane region" description="Helical" evidence="8">
    <location>
        <begin position="551"/>
        <end position="578"/>
    </location>
</feature>
<feature type="transmembrane region" description="Helical" evidence="8">
    <location>
        <begin position="417"/>
        <end position="437"/>
    </location>
</feature>
<comment type="function">
    <text evidence="8">Sodium-phosphate symporter.</text>
</comment>
<accession>K1PYM3</accession>
<evidence type="ECO:0000313" key="10">
    <source>
        <dbReference type="EMBL" id="EKC21620.1"/>
    </source>
</evidence>
<feature type="transmembrane region" description="Helical" evidence="8">
    <location>
        <begin position="198"/>
        <end position="216"/>
    </location>
</feature>
<dbReference type="GO" id="GO:0016020">
    <property type="term" value="C:membrane"/>
    <property type="evidence" value="ECO:0007669"/>
    <property type="project" value="UniProtKB-SubCell"/>
</dbReference>
<dbReference type="PANTHER" id="PTHR11101">
    <property type="entry name" value="PHOSPHATE TRANSPORTER"/>
    <property type="match status" value="1"/>
</dbReference>
<name>K1PYM3_MAGGI</name>
<dbReference type="HOGENOM" id="CLU_015355_3_1_1"/>
<feature type="region of interest" description="Disordered" evidence="9">
    <location>
        <begin position="273"/>
        <end position="301"/>
    </location>
</feature>
<feature type="transmembrane region" description="Helical" evidence="8">
    <location>
        <begin position="467"/>
        <end position="484"/>
    </location>
</feature>
<evidence type="ECO:0000256" key="3">
    <source>
        <dbReference type="ARBA" id="ARBA00022448"/>
    </source>
</evidence>
<dbReference type="GO" id="GO:0005315">
    <property type="term" value="F:phosphate transmembrane transporter activity"/>
    <property type="evidence" value="ECO:0007669"/>
    <property type="project" value="InterPro"/>
</dbReference>
<feature type="transmembrane region" description="Helical" evidence="8">
    <location>
        <begin position="7"/>
        <end position="26"/>
    </location>
</feature>
<dbReference type="PANTHER" id="PTHR11101:SF80">
    <property type="entry name" value="PHOSPHATE TRANSPORTER"/>
    <property type="match status" value="1"/>
</dbReference>
<dbReference type="AlphaFoldDB" id="K1PYM3"/>
<dbReference type="GO" id="GO:0035435">
    <property type="term" value="P:phosphate ion transmembrane transport"/>
    <property type="evidence" value="ECO:0007669"/>
    <property type="project" value="TreeGrafter"/>
</dbReference>
<dbReference type="InterPro" id="IPR001204">
    <property type="entry name" value="Phos_transporter"/>
</dbReference>
<evidence type="ECO:0000256" key="5">
    <source>
        <dbReference type="ARBA" id="ARBA00022692"/>
    </source>
</evidence>
<evidence type="ECO:0000256" key="2">
    <source>
        <dbReference type="ARBA" id="ARBA00009916"/>
    </source>
</evidence>
<proteinExistence type="inferred from homology"/>
<keyword evidence="6 8" id="KW-1133">Transmembrane helix</keyword>
<protein>
    <recommendedName>
        <fullName evidence="8">Phosphate transporter</fullName>
    </recommendedName>
</protein>
<evidence type="ECO:0000256" key="4">
    <source>
        <dbReference type="ARBA" id="ARBA00022592"/>
    </source>
</evidence>
<evidence type="ECO:0000256" key="7">
    <source>
        <dbReference type="ARBA" id="ARBA00023136"/>
    </source>
</evidence>
<reference evidence="10" key="1">
    <citation type="journal article" date="2012" name="Nature">
        <title>The oyster genome reveals stress adaptation and complexity of shell formation.</title>
        <authorList>
            <person name="Zhang G."/>
            <person name="Fang X."/>
            <person name="Guo X."/>
            <person name="Li L."/>
            <person name="Luo R."/>
            <person name="Xu F."/>
            <person name="Yang P."/>
            <person name="Zhang L."/>
            <person name="Wang X."/>
            <person name="Qi H."/>
            <person name="Xiong Z."/>
            <person name="Que H."/>
            <person name="Xie Y."/>
            <person name="Holland P.W."/>
            <person name="Paps J."/>
            <person name="Zhu Y."/>
            <person name="Wu F."/>
            <person name="Chen Y."/>
            <person name="Wang J."/>
            <person name="Peng C."/>
            <person name="Meng J."/>
            <person name="Yang L."/>
            <person name="Liu J."/>
            <person name="Wen B."/>
            <person name="Zhang N."/>
            <person name="Huang Z."/>
            <person name="Zhu Q."/>
            <person name="Feng Y."/>
            <person name="Mount A."/>
            <person name="Hedgecock D."/>
            <person name="Xu Z."/>
            <person name="Liu Y."/>
            <person name="Domazet-Loso T."/>
            <person name="Du Y."/>
            <person name="Sun X."/>
            <person name="Zhang S."/>
            <person name="Liu B."/>
            <person name="Cheng P."/>
            <person name="Jiang X."/>
            <person name="Li J."/>
            <person name="Fan D."/>
            <person name="Wang W."/>
            <person name="Fu W."/>
            <person name="Wang T."/>
            <person name="Wang B."/>
            <person name="Zhang J."/>
            <person name="Peng Z."/>
            <person name="Li Y."/>
            <person name="Li N."/>
            <person name="Wang J."/>
            <person name="Chen M."/>
            <person name="He Y."/>
            <person name="Tan F."/>
            <person name="Song X."/>
            <person name="Zheng Q."/>
            <person name="Huang R."/>
            <person name="Yang H."/>
            <person name="Du X."/>
            <person name="Chen L."/>
            <person name="Yang M."/>
            <person name="Gaffney P.M."/>
            <person name="Wang S."/>
            <person name="Luo L."/>
            <person name="She Z."/>
            <person name="Ming Y."/>
            <person name="Huang W."/>
            <person name="Zhang S."/>
            <person name="Huang B."/>
            <person name="Zhang Y."/>
            <person name="Qu T."/>
            <person name="Ni P."/>
            <person name="Miao G."/>
            <person name="Wang J."/>
            <person name="Wang Q."/>
            <person name="Steinberg C.E."/>
            <person name="Wang H."/>
            <person name="Li N."/>
            <person name="Qian L."/>
            <person name="Zhang G."/>
            <person name="Li Y."/>
            <person name="Yang H."/>
            <person name="Liu X."/>
            <person name="Wang J."/>
            <person name="Yin Y."/>
            <person name="Wang J."/>
        </authorList>
    </citation>
    <scope>NUCLEOTIDE SEQUENCE [LARGE SCALE GENOMIC DNA]</scope>
    <source>
        <strain evidence="10">05x7-T-G4-1.051#20</strain>
    </source>
</reference>
<dbReference type="InParanoid" id="K1PYM3"/>
<dbReference type="Pfam" id="PF01384">
    <property type="entry name" value="PHO4"/>
    <property type="match status" value="1"/>
</dbReference>
<keyword evidence="3 8" id="KW-0813">Transport</keyword>
<evidence type="ECO:0000256" key="1">
    <source>
        <dbReference type="ARBA" id="ARBA00004141"/>
    </source>
</evidence>
<feature type="transmembrane region" description="Helical" evidence="8">
    <location>
        <begin position="163"/>
        <end position="186"/>
    </location>
</feature>
<comment type="subcellular location">
    <subcellularLocation>
        <location evidence="1 8">Membrane</location>
        <topology evidence="1 8">Multi-pass membrane protein</topology>
    </subcellularLocation>
</comment>
<keyword evidence="7 8" id="KW-0472">Membrane</keyword>